<evidence type="ECO:0000256" key="7">
    <source>
        <dbReference type="ARBA" id="ARBA00023141"/>
    </source>
</evidence>
<feature type="non-terminal residue" evidence="10">
    <location>
        <position position="1"/>
    </location>
</feature>
<dbReference type="PANTHER" id="PTHR42894">
    <property type="entry name" value="N-(5'-PHOSPHORIBOSYL)ANTHRANILATE ISOMERASE"/>
    <property type="match status" value="1"/>
</dbReference>
<sequence length="56" mass="5770">LDKPVILAGGLTSANVAQAIAQVRPYAVDVSGGVEKSKGIKDREKILAFMSAVQGT</sequence>
<dbReference type="InterPro" id="IPR044643">
    <property type="entry name" value="TrpF_fam"/>
</dbReference>
<evidence type="ECO:0000256" key="6">
    <source>
        <dbReference type="ARBA" id="ARBA00022822"/>
    </source>
</evidence>
<dbReference type="Gene3D" id="3.20.20.70">
    <property type="entry name" value="Aldolase class I"/>
    <property type="match status" value="1"/>
</dbReference>
<evidence type="ECO:0000259" key="9">
    <source>
        <dbReference type="Pfam" id="PF00697"/>
    </source>
</evidence>
<dbReference type="InterPro" id="IPR001240">
    <property type="entry name" value="PRAI_dom"/>
</dbReference>
<keyword evidence="5" id="KW-0028">Amino-acid biosynthesis</keyword>
<dbReference type="PANTHER" id="PTHR42894:SF1">
    <property type="entry name" value="N-(5'-PHOSPHORIBOSYL)ANTHRANILATE ISOMERASE"/>
    <property type="match status" value="1"/>
</dbReference>
<dbReference type="UniPathway" id="UPA00035">
    <property type="reaction ID" value="UER00042"/>
</dbReference>
<comment type="pathway">
    <text evidence="2">Amino-acid biosynthesis; L-tryptophan biosynthesis; L-tryptophan from chorismate: step 3/5.</text>
</comment>
<dbReference type="EC" id="5.3.1.24" evidence="3"/>
<reference evidence="10 11" key="1">
    <citation type="journal article" date="2013" name="PLoS Pathog.">
        <title>Genomic analysis of the Kiwifruit pathogen Pseudomonas syringae pv. actinidiae provides insight into the origins of an emergent plant disease.</title>
        <authorList>
            <person name="McCann H.C."/>
            <person name="Rikkerink E.H."/>
            <person name="Bertels F."/>
            <person name="Fiers M."/>
            <person name="Lu A."/>
            <person name="Rees-George J."/>
            <person name="Andersen M.T."/>
            <person name="Gleave A.P."/>
            <person name="Haubold B."/>
            <person name="Wohlers M.W."/>
            <person name="Guttman D.S."/>
            <person name="Wang P.W."/>
            <person name="Straub C."/>
            <person name="Vanneste J.L."/>
            <person name="Rainey P.B."/>
            <person name="Templeton M.D."/>
        </authorList>
    </citation>
    <scope>NUCLEOTIDE SEQUENCE [LARGE SCALE GENOMIC DNA]</scope>
    <source>
        <strain evidence="10 11">ICMP 19096</strain>
    </source>
</reference>
<feature type="domain" description="N-(5'phosphoribosyl) anthranilate isomerase (PRAI)" evidence="9">
    <location>
        <begin position="3"/>
        <end position="51"/>
    </location>
</feature>
<dbReference type="SUPFAM" id="SSF51366">
    <property type="entry name" value="Ribulose-phoshate binding barrel"/>
    <property type="match status" value="1"/>
</dbReference>
<dbReference type="GO" id="GO:0004640">
    <property type="term" value="F:phosphoribosylanthranilate isomerase activity"/>
    <property type="evidence" value="ECO:0007669"/>
    <property type="project" value="UniProtKB-EC"/>
</dbReference>
<dbReference type="Pfam" id="PF00697">
    <property type="entry name" value="PRAI"/>
    <property type="match status" value="1"/>
</dbReference>
<dbReference type="InterPro" id="IPR013785">
    <property type="entry name" value="Aldolase_TIM"/>
</dbReference>
<evidence type="ECO:0000256" key="5">
    <source>
        <dbReference type="ARBA" id="ARBA00022605"/>
    </source>
</evidence>
<comment type="caution">
    <text evidence="10">The sequence shown here is derived from an EMBL/GenBank/DDBJ whole genome shotgun (WGS) entry which is preliminary data.</text>
</comment>
<evidence type="ECO:0000256" key="1">
    <source>
        <dbReference type="ARBA" id="ARBA00001164"/>
    </source>
</evidence>
<organism evidence="10 11">
    <name type="scientific">Pseudomonas syringae pv. actinidiae ICMP 19096</name>
    <dbReference type="NCBI Taxonomy" id="1194405"/>
    <lineage>
        <taxon>Bacteria</taxon>
        <taxon>Pseudomonadati</taxon>
        <taxon>Pseudomonadota</taxon>
        <taxon>Gammaproteobacteria</taxon>
        <taxon>Pseudomonadales</taxon>
        <taxon>Pseudomonadaceae</taxon>
        <taxon>Pseudomonas</taxon>
        <taxon>Pseudomonas syringae</taxon>
    </lineage>
</organism>
<evidence type="ECO:0000313" key="11">
    <source>
        <dbReference type="Proteomes" id="UP000018849"/>
    </source>
</evidence>
<dbReference type="GO" id="GO:0000162">
    <property type="term" value="P:L-tryptophan biosynthetic process"/>
    <property type="evidence" value="ECO:0007669"/>
    <property type="project" value="UniProtKB-UniPathway"/>
</dbReference>
<keyword evidence="8 10" id="KW-0413">Isomerase</keyword>
<dbReference type="Proteomes" id="UP000018849">
    <property type="component" value="Unassembled WGS sequence"/>
</dbReference>
<name>A0A656JZT0_PSESF</name>
<protein>
    <recommendedName>
        <fullName evidence="4">N-(5'-phosphoribosyl)anthranilate isomerase</fullName>
        <ecNumber evidence="3">5.3.1.24</ecNumber>
    </recommendedName>
</protein>
<accession>A0A656JZT0</accession>
<gene>
    <name evidence="10" type="ORF">A245_12023</name>
</gene>
<proteinExistence type="predicted"/>
<keyword evidence="7" id="KW-0057">Aromatic amino acid biosynthesis</keyword>
<dbReference type="EMBL" id="AOKF01001013">
    <property type="protein sequence ID" value="EPN63413.1"/>
    <property type="molecule type" value="Genomic_DNA"/>
</dbReference>
<keyword evidence="6" id="KW-0822">Tryptophan biosynthesis</keyword>
<dbReference type="InterPro" id="IPR011060">
    <property type="entry name" value="RibuloseP-bd_barrel"/>
</dbReference>
<dbReference type="AlphaFoldDB" id="A0A656JZT0"/>
<evidence type="ECO:0000256" key="8">
    <source>
        <dbReference type="ARBA" id="ARBA00023235"/>
    </source>
</evidence>
<comment type="catalytic activity">
    <reaction evidence="1">
        <text>N-(5-phospho-beta-D-ribosyl)anthranilate = 1-(2-carboxyphenylamino)-1-deoxy-D-ribulose 5-phosphate</text>
        <dbReference type="Rhea" id="RHEA:21540"/>
        <dbReference type="ChEBI" id="CHEBI:18277"/>
        <dbReference type="ChEBI" id="CHEBI:58613"/>
        <dbReference type="EC" id="5.3.1.24"/>
    </reaction>
</comment>
<evidence type="ECO:0000313" key="10">
    <source>
        <dbReference type="EMBL" id="EPN63413.1"/>
    </source>
</evidence>
<evidence type="ECO:0000256" key="3">
    <source>
        <dbReference type="ARBA" id="ARBA00012572"/>
    </source>
</evidence>
<evidence type="ECO:0000256" key="4">
    <source>
        <dbReference type="ARBA" id="ARBA00022272"/>
    </source>
</evidence>
<evidence type="ECO:0000256" key="2">
    <source>
        <dbReference type="ARBA" id="ARBA00004664"/>
    </source>
</evidence>